<name>C1AWH7_RHOOB</name>
<dbReference type="KEGG" id="rop:ROP_55030"/>
<proteinExistence type="predicted"/>
<evidence type="ECO:0000313" key="1">
    <source>
        <dbReference type="EMBL" id="BAH53750.1"/>
    </source>
</evidence>
<dbReference type="EMBL" id="AP011115">
    <property type="protein sequence ID" value="BAH53750.1"/>
    <property type="molecule type" value="Genomic_DNA"/>
</dbReference>
<organism evidence="1 2">
    <name type="scientific">Rhodococcus opacus (strain B4)</name>
    <dbReference type="NCBI Taxonomy" id="632772"/>
    <lineage>
        <taxon>Bacteria</taxon>
        <taxon>Bacillati</taxon>
        <taxon>Actinomycetota</taxon>
        <taxon>Actinomycetes</taxon>
        <taxon>Mycobacteriales</taxon>
        <taxon>Nocardiaceae</taxon>
        <taxon>Rhodococcus</taxon>
    </lineage>
</organism>
<dbReference type="AlphaFoldDB" id="C1AWH7"/>
<protein>
    <submittedName>
        <fullName evidence="1">Uncharacterized protein</fullName>
    </submittedName>
</protein>
<accession>C1AWH7</accession>
<dbReference type="Proteomes" id="UP000002212">
    <property type="component" value="Chromosome"/>
</dbReference>
<reference evidence="1 2" key="1">
    <citation type="submission" date="2009-03" db="EMBL/GenBank/DDBJ databases">
        <title>Comparison of the complete genome sequences of Rhodococcus erythropolis PR4 and Rhodococcus opacus B4.</title>
        <authorList>
            <person name="Takarada H."/>
            <person name="Sekine M."/>
            <person name="Hosoyama A."/>
            <person name="Yamada R."/>
            <person name="Fujisawa T."/>
            <person name="Omata S."/>
            <person name="Shimizu A."/>
            <person name="Tsukatani N."/>
            <person name="Tanikawa S."/>
            <person name="Fujita N."/>
            <person name="Harayama S."/>
        </authorList>
    </citation>
    <scope>NUCLEOTIDE SEQUENCE [LARGE SCALE GENOMIC DNA]</scope>
    <source>
        <strain evidence="1 2">B4</strain>
    </source>
</reference>
<dbReference type="HOGENOM" id="CLU_1915464_0_0_11"/>
<dbReference type="PATRIC" id="fig|632772.20.peg.5745"/>
<gene>
    <name evidence="1" type="ordered locus">ROP_55030</name>
</gene>
<sequence>MMSTIASTGLAELASEWCTEAEIQMQPTPVAGGRNLTRSVLFIGNPSTVTEVTHWAAVRHWTVEQGLKPVRDFSGDVLCAIVTEAVAHGTGSGSDATAVQRVRARGLDCIPVYDIEPWGTARLSGVLSFTSAP</sequence>
<evidence type="ECO:0000313" key="2">
    <source>
        <dbReference type="Proteomes" id="UP000002212"/>
    </source>
</evidence>